<comment type="subcellular location">
    <subcellularLocation>
        <location evidence="4">Cell membrane</location>
        <topology evidence="4">Multi-pass membrane protein</topology>
    </subcellularLocation>
</comment>
<dbReference type="InterPro" id="IPR036890">
    <property type="entry name" value="HATPase_C_sf"/>
</dbReference>
<evidence type="ECO:0000256" key="19">
    <source>
        <dbReference type="ARBA" id="ARBA00023026"/>
    </source>
</evidence>
<keyword evidence="16 23" id="KW-1133">Transmembrane helix</keyword>
<feature type="domain" description="HAMP" evidence="25">
    <location>
        <begin position="146"/>
        <end position="198"/>
    </location>
</feature>
<evidence type="ECO:0000256" key="2">
    <source>
        <dbReference type="ARBA" id="ARBA00001936"/>
    </source>
</evidence>
<comment type="cofactor">
    <cofactor evidence="3">
        <name>Mg(2+)</name>
        <dbReference type="ChEBI" id="CHEBI:18420"/>
    </cofactor>
</comment>
<evidence type="ECO:0000259" key="25">
    <source>
        <dbReference type="PROSITE" id="PS50885"/>
    </source>
</evidence>
<comment type="caution">
    <text evidence="26">The sequence shown here is derived from an EMBL/GenBank/DDBJ whole genome shotgun (WGS) entry which is preliminary data.</text>
</comment>
<evidence type="ECO:0000313" key="27">
    <source>
        <dbReference type="Proteomes" id="UP000547510"/>
    </source>
</evidence>
<evidence type="ECO:0000256" key="6">
    <source>
        <dbReference type="ARBA" id="ARBA00022475"/>
    </source>
</evidence>
<dbReference type="InterPro" id="IPR004358">
    <property type="entry name" value="Sig_transdc_His_kin-like_C"/>
</dbReference>
<dbReference type="InterPro" id="IPR050980">
    <property type="entry name" value="2C_sensor_his_kinase"/>
</dbReference>
<dbReference type="PRINTS" id="PR00344">
    <property type="entry name" value="BCTRLSENSOR"/>
</dbReference>
<dbReference type="Pfam" id="PF00512">
    <property type="entry name" value="HisKA"/>
    <property type="match status" value="1"/>
</dbReference>
<protein>
    <recommendedName>
        <fullName evidence="21">Signal transduction histidine-protein kinase/phosphatase MprB</fullName>
        <ecNumber evidence="5">2.7.13.3</ecNumber>
    </recommendedName>
    <alternativeName>
        <fullName evidence="22">Mycobacterial persistence regulator B</fullName>
    </alternativeName>
</protein>
<dbReference type="GO" id="GO:0004721">
    <property type="term" value="F:phosphoprotein phosphatase activity"/>
    <property type="evidence" value="ECO:0007669"/>
    <property type="project" value="UniProtKB-KW"/>
</dbReference>
<dbReference type="SMART" id="SM00304">
    <property type="entry name" value="HAMP"/>
    <property type="match status" value="1"/>
</dbReference>
<evidence type="ECO:0000256" key="5">
    <source>
        <dbReference type="ARBA" id="ARBA00012438"/>
    </source>
</evidence>
<evidence type="ECO:0000256" key="18">
    <source>
        <dbReference type="ARBA" id="ARBA00023016"/>
    </source>
</evidence>
<comment type="catalytic activity">
    <reaction evidence="1">
        <text>ATP + protein L-histidine = ADP + protein N-phospho-L-histidine.</text>
        <dbReference type="EC" id="2.7.13.3"/>
    </reaction>
</comment>
<dbReference type="Proteomes" id="UP000547510">
    <property type="component" value="Unassembled WGS sequence"/>
</dbReference>
<evidence type="ECO:0000256" key="16">
    <source>
        <dbReference type="ARBA" id="ARBA00022989"/>
    </source>
</evidence>
<dbReference type="PROSITE" id="PS50109">
    <property type="entry name" value="HIS_KIN"/>
    <property type="match status" value="1"/>
</dbReference>
<evidence type="ECO:0000256" key="22">
    <source>
        <dbReference type="ARBA" id="ARBA00041776"/>
    </source>
</evidence>
<evidence type="ECO:0000256" key="7">
    <source>
        <dbReference type="ARBA" id="ARBA00022553"/>
    </source>
</evidence>
<keyword evidence="11 26" id="KW-0418">Kinase</keyword>
<keyword evidence="13" id="KW-0067">ATP-binding</keyword>
<dbReference type="Pfam" id="PF00672">
    <property type="entry name" value="HAMP"/>
    <property type="match status" value="1"/>
</dbReference>
<dbReference type="Gene3D" id="1.10.287.130">
    <property type="match status" value="1"/>
</dbReference>
<evidence type="ECO:0000256" key="11">
    <source>
        <dbReference type="ARBA" id="ARBA00022777"/>
    </source>
</evidence>
<dbReference type="InterPro" id="IPR003594">
    <property type="entry name" value="HATPase_dom"/>
</dbReference>
<dbReference type="Gene3D" id="3.30.565.10">
    <property type="entry name" value="Histidine kinase-like ATPase, C-terminal domain"/>
    <property type="match status" value="1"/>
</dbReference>
<keyword evidence="18" id="KW-0346">Stress response</keyword>
<evidence type="ECO:0000256" key="9">
    <source>
        <dbReference type="ARBA" id="ARBA00022692"/>
    </source>
</evidence>
<evidence type="ECO:0000256" key="3">
    <source>
        <dbReference type="ARBA" id="ARBA00001946"/>
    </source>
</evidence>
<dbReference type="EC" id="2.7.13.3" evidence="5"/>
<dbReference type="Pfam" id="PF02518">
    <property type="entry name" value="HATPase_c"/>
    <property type="match status" value="1"/>
</dbReference>
<dbReference type="InterPro" id="IPR003660">
    <property type="entry name" value="HAMP_dom"/>
</dbReference>
<accession>A0A841CS69</accession>
<dbReference type="SMART" id="SM00387">
    <property type="entry name" value="HATPase_c"/>
    <property type="match status" value="1"/>
</dbReference>
<keyword evidence="23" id="KW-0472">Membrane</keyword>
<keyword evidence="7" id="KW-0597">Phosphoprotein</keyword>
<keyword evidence="12" id="KW-0378">Hydrolase</keyword>
<keyword evidence="27" id="KW-1185">Reference proteome</keyword>
<organism evidence="26 27">
    <name type="scientific">Saccharothrix tamanrassetensis</name>
    <dbReference type="NCBI Taxonomy" id="1051531"/>
    <lineage>
        <taxon>Bacteria</taxon>
        <taxon>Bacillati</taxon>
        <taxon>Actinomycetota</taxon>
        <taxon>Actinomycetes</taxon>
        <taxon>Pseudonocardiales</taxon>
        <taxon>Pseudonocardiaceae</taxon>
        <taxon>Saccharothrix</taxon>
    </lineage>
</organism>
<dbReference type="PANTHER" id="PTHR44936">
    <property type="entry name" value="SENSOR PROTEIN CREC"/>
    <property type="match status" value="1"/>
</dbReference>
<dbReference type="PROSITE" id="PS50885">
    <property type="entry name" value="HAMP"/>
    <property type="match status" value="1"/>
</dbReference>
<dbReference type="GO" id="GO:0005886">
    <property type="term" value="C:plasma membrane"/>
    <property type="evidence" value="ECO:0007669"/>
    <property type="project" value="UniProtKB-SubCell"/>
</dbReference>
<dbReference type="GO" id="GO:0005524">
    <property type="term" value="F:ATP binding"/>
    <property type="evidence" value="ECO:0007669"/>
    <property type="project" value="UniProtKB-KW"/>
</dbReference>
<proteinExistence type="predicted"/>
<dbReference type="GO" id="GO:0000155">
    <property type="term" value="F:phosphorelay sensor kinase activity"/>
    <property type="evidence" value="ECO:0007669"/>
    <property type="project" value="InterPro"/>
</dbReference>
<keyword evidence="20" id="KW-0464">Manganese</keyword>
<evidence type="ECO:0000256" key="21">
    <source>
        <dbReference type="ARBA" id="ARBA00040454"/>
    </source>
</evidence>
<sequence>MRRLLTRALVWSAALVGVLLVVGAGALLVWSAADRAASDDRHDVTTVAAVLAVTNDPDAVRGALARTAAGTEGRLAVHLPDGTTIGVGQGTGRLTSVSTVDGSRAAVEVSSPAPPGPGLPLHLTVLLLSALLALPAALLVGRRTLDPVLRALRVLADTASEIAHRDGNARIRVTGPPELTALATAINAAADRTERLLAKEREMIADVSHRLRTPLTALRLDADAIGEGPVADRIRSAVTALGHDVDRIIESLHPVSTAAATGTCDVAEVVKTRMGFWSAHAEDQGRPCEVDLPYEPTPVPLAPDALGAVVDALLENVFRHTPPRSALTVAVVRHAGWVTLAVEDGGPGVVDPERALHRGSSGGGSTGLGLDIARAAAEATGGTIHVERGRLGGARIRLRLGESDSHHEPAVPRAWRLWRGRA</sequence>
<keyword evidence="17" id="KW-0902">Two-component regulatory system</keyword>
<keyword evidence="14" id="KW-0460">Magnesium</keyword>
<feature type="transmembrane region" description="Helical" evidence="23">
    <location>
        <begin position="119"/>
        <end position="140"/>
    </location>
</feature>
<name>A0A841CS69_9PSEU</name>
<feature type="domain" description="Histidine kinase" evidence="24">
    <location>
        <begin position="206"/>
        <end position="404"/>
    </location>
</feature>
<dbReference type="InterPro" id="IPR003661">
    <property type="entry name" value="HisK_dim/P_dom"/>
</dbReference>
<evidence type="ECO:0000256" key="13">
    <source>
        <dbReference type="ARBA" id="ARBA00022840"/>
    </source>
</evidence>
<evidence type="ECO:0000313" key="26">
    <source>
        <dbReference type="EMBL" id="MBB5960149.1"/>
    </source>
</evidence>
<evidence type="ECO:0000259" key="24">
    <source>
        <dbReference type="PROSITE" id="PS50109"/>
    </source>
</evidence>
<dbReference type="InterPro" id="IPR005467">
    <property type="entry name" value="His_kinase_dom"/>
</dbReference>
<gene>
    <name evidence="26" type="ORF">FHS29_006772</name>
</gene>
<dbReference type="InterPro" id="IPR036097">
    <property type="entry name" value="HisK_dim/P_sf"/>
</dbReference>
<evidence type="ECO:0000256" key="1">
    <source>
        <dbReference type="ARBA" id="ARBA00000085"/>
    </source>
</evidence>
<keyword evidence="9 23" id="KW-0812">Transmembrane</keyword>
<dbReference type="EMBL" id="JACHJN010000014">
    <property type="protein sequence ID" value="MBB5960149.1"/>
    <property type="molecule type" value="Genomic_DNA"/>
</dbReference>
<evidence type="ECO:0000256" key="20">
    <source>
        <dbReference type="ARBA" id="ARBA00023211"/>
    </source>
</evidence>
<keyword evidence="10" id="KW-0547">Nucleotide-binding</keyword>
<dbReference type="SUPFAM" id="SSF55874">
    <property type="entry name" value="ATPase domain of HSP90 chaperone/DNA topoisomerase II/histidine kinase"/>
    <property type="match status" value="1"/>
</dbReference>
<keyword evidence="6" id="KW-1003">Cell membrane</keyword>
<evidence type="ECO:0000256" key="8">
    <source>
        <dbReference type="ARBA" id="ARBA00022679"/>
    </source>
</evidence>
<dbReference type="CDD" id="cd00082">
    <property type="entry name" value="HisKA"/>
    <property type="match status" value="1"/>
</dbReference>
<keyword evidence="15" id="KW-0904">Protein phosphatase</keyword>
<keyword evidence="8" id="KW-0808">Transferase</keyword>
<feature type="transmembrane region" description="Helical" evidence="23">
    <location>
        <begin position="9"/>
        <end position="33"/>
    </location>
</feature>
<evidence type="ECO:0000256" key="23">
    <source>
        <dbReference type="SAM" id="Phobius"/>
    </source>
</evidence>
<dbReference type="SUPFAM" id="SSF47384">
    <property type="entry name" value="Homodimeric domain of signal transducing histidine kinase"/>
    <property type="match status" value="1"/>
</dbReference>
<evidence type="ECO:0000256" key="15">
    <source>
        <dbReference type="ARBA" id="ARBA00022912"/>
    </source>
</evidence>
<keyword evidence="19" id="KW-0843">Virulence</keyword>
<evidence type="ECO:0000256" key="12">
    <source>
        <dbReference type="ARBA" id="ARBA00022801"/>
    </source>
</evidence>
<evidence type="ECO:0000256" key="10">
    <source>
        <dbReference type="ARBA" id="ARBA00022741"/>
    </source>
</evidence>
<dbReference type="AlphaFoldDB" id="A0A841CS69"/>
<evidence type="ECO:0000256" key="4">
    <source>
        <dbReference type="ARBA" id="ARBA00004651"/>
    </source>
</evidence>
<dbReference type="RefSeq" id="WP_184698057.1">
    <property type="nucleotide sequence ID" value="NZ_JACHJN010000014.1"/>
</dbReference>
<evidence type="ECO:0000256" key="17">
    <source>
        <dbReference type="ARBA" id="ARBA00023012"/>
    </source>
</evidence>
<evidence type="ECO:0000256" key="14">
    <source>
        <dbReference type="ARBA" id="ARBA00022842"/>
    </source>
</evidence>
<reference evidence="26 27" key="1">
    <citation type="submission" date="2020-08" db="EMBL/GenBank/DDBJ databases">
        <title>Genomic Encyclopedia of Type Strains, Phase III (KMG-III): the genomes of soil and plant-associated and newly described type strains.</title>
        <authorList>
            <person name="Whitman W."/>
        </authorList>
    </citation>
    <scope>NUCLEOTIDE SEQUENCE [LARGE SCALE GENOMIC DNA]</scope>
    <source>
        <strain evidence="26 27">CECT 8640</strain>
    </source>
</reference>
<comment type="cofactor">
    <cofactor evidence="2">
        <name>Mn(2+)</name>
        <dbReference type="ChEBI" id="CHEBI:29035"/>
    </cofactor>
</comment>
<dbReference type="PANTHER" id="PTHR44936:SF9">
    <property type="entry name" value="SENSOR PROTEIN CREC"/>
    <property type="match status" value="1"/>
</dbReference>